<feature type="domain" description="EAL" evidence="2">
    <location>
        <begin position="57"/>
        <end position="321"/>
    </location>
</feature>
<gene>
    <name evidence="3" type="ORF">D5366_02745</name>
</gene>
<dbReference type="AlphaFoldDB" id="A0A4Y6V786"/>
<evidence type="ECO:0000313" key="3">
    <source>
        <dbReference type="EMBL" id="QDH24357.1"/>
    </source>
</evidence>
<reference evidence="3 4" key="1">
    <citation type="submission" date="2018-09" db="EMBL/GenBank/DDBJ databases">
        <title>The complete genome sequence of Neokomagataea tanensis NBRC 106556(T).</title>
        <authorList>
            <person name="Chua K.-O."/>
            <person name="See-Too W.-S."/>
            <person name="Hong K.-W."/>
            <person name="Yin W.-F."/>
            <person name="Chan K.-G."/>
        </authorList>
    </citation>
    <scope>NUCLEOTIDE SEQUENCE [LARGE SCALE GENOMIC DNA]</scope>
    <source>
        <strain evidence="4">AH13 \ NBRC 106556</strain>
    </source>
</reference>
<dbReference type="SUPFAM" id="SSF141868">
    <property type="entry name" value="EAL domain-like"/>
    <property type="match status" value="1"/>
</dbReference>
<dbReference type="KEGG" id="ntn:D5366_02745"/>
<dbReference type="PANTHER" id="PTHR44757">
    <property type="entry name" value="DIGUANYLATE CYCLASE DGCP"/>
    <property type="match status" value="1"/>
</dbReference>
<evidence type="ECO:0000313" key="4">
    <source>
        <dbReference type="Proteomes" id="UP000317214"/>
    </source>
</evidence>
<protein>
    <submittedName>
        <fullName evidence="3">EAL domain-containing protein</fullName>
    </submittedName>
</protein>
<dbReference type="Proteomes" id="UP000317214">
    <property type="component" value="Chromosome"/>
</dbReference>
<dbReference type="RefSeq" id="WP_141492195.1">
    <property type="nucleotide sequence ID" value="NZ_CP032485.1"/>
</dbReference>
<feature type="region of interest" description="Disordered" evidence="1">
    <location>
        <begin position="21"/>
        <end position="42"/>
    </location>
</feature>
<evidence type="ECO:0000259" key="2">
    <source>
        <dbReference type="PROSITE" id="PS50883"/>
    </source>
</evidence>
<dbReference type="SMART" id="SM00052">
    <property type="entry name" value="EAL"/>
    <property type="match status" value="1"/>
</dbReference>
<dbReference type="InterPro" id="IPR001633">
    <property type="entry name" value="EAL_dom"/>
</dbReference>
<dbReference type="EMBL" id="CP032485">
    <property type="protein sequence ID" value="QDH24357.1"/>
    <property type="molecule type" value="Genomic_DNA"/>
</dbReference>
<dbReference type="PANTHER" id="PTHR44757:SF2">
    <property type="entry name" value="BIOFILM ARCHITECTURE MAINTENANCE PROTEIN MBAA"/>
    <property type="match status" value="1"/>
</dbReference>
<sequence length="325" mass="35160">MNTYEDGAAIDVLEQVNALVSRSDMPDTVKGNGSDEPNGRDKDLKSILFNTEIFATTLRSRRARRKSAPPALRWQTRHKPVVEPEGHPVGAQADMKQLGLSVPRPIARKARIKNPEHAVQKSDGELLRSACLQAAQWEKGKRLMVALGDSSAPDAGFNERLAAILEDTGFDPACLDLVFSEDGLRRSDVETCFTLAALRDRGVGIYLSGFGSGVSSLTLLKDRALGGLLSGVQFDCSVLLNSGRLCRAQADDALLDPVKVAFYRAALSAVQALKLRIVACGVDTEELREFATAIGCHEMMGSVWAVAETLGRRVKMRGARVVSVI</sequence>
<dbReference type="InterPro" id="IPR052155">
    <property type="entry name" value="Biofilm_reg_signaling"/>
</dbReference>
<dbReference type="InterPro" id="IPR035919">
    <property type="entry name" value="EAL_sf"/>
</dbReference>
<name>A0A4Y6V786_9PROT</name>
<dbReference type="OrthoDB" id="7285279at2"/>
<keyword evidence="4" id="KW-1185">Reference proteome</keyword>
<accession>A0A4Y6V786</accession>
<organism evidence="3 4">
    <name type="scientific">Neokomagataea tanensis</name>
    <dbReference type="NCBI Taxonomy" id="661191"/>
    <lineage>
        <taxon>Bacteria</taxon>
        <taxon>Pseudomonadati</taxon>
        <taxon>Pseudomonadota</taxon>
        <taxon>Alphaproteobacteria</taxon>
        <taxon>Acetobacterales</taxon>
        <taxon>Acetobacteraceae</taxon>
        <taxon>Neokomagataea</taxon>
    </lineage>
</organism>
<proteinExistence type="predicted"/>
<evidence type="ECO:0000256" key="1">
    <source>
        <dbReference type="SAM" id="MobiDB-lite"/>
    </source>
</evidence>
<dbReference type="Gene3D" id="3.20.20.450">
    <property type="entry name" value="EAL domain"/>
    <property type="match status" value="1"/>
</dbReference>
<dbReference type="Pfam" id="PF00563">
    <property type="entry name" value="EAL"/>
    <property type="match status" value="1"/>
</dbReference>
<dbReference type="PROSITE" id="PS50883">
    <property type="entry name" value="EAL"/>
    <property type="match status" value="1"/>
</dbReference>